<dbReference type="AlphaFoldDB" id="A0A8J6NIP4"/>
<name>A0A8J6NIP4_9CHLR</name>
<dbReference type="CDD" id="cd07034">
    <property type="entry name" value="TPP_PYR_PFOR_IOR-alpha_like"/>
    <property type="match status" value="1"/>
</dbReference>
<feature type="domain" description="Pyruvate:ferredoxin oxidoreductase core" evidence="3">
    <location>
        <begin position="246"/>
        <end position="340"/>
    </location>
</feature>
<dbReference type="Gene3D" id="3.40.50.970">
    <property type="match status" value="1"/>
</dbReference>
<dbReference type="InterPro" id="IPR052368">
    <property type="entry name" value="2-oxoacid_oxidoreductase"/>
</dbReference>
<dbReference type="InterPro" id="IPR009014">
    <property type="entry name" value="Transketo_C/PFOR_II"/>
</dbReference>
<reference evidence="4 5" key="1">
    <citation type="submission" date="2020-08" db="EMBL/GenBank/DDBJ databases">
        <title>Bridging the membrane lipid divide: bacteria of the FCB group superphylum have the potential to synthesize archaeal ether lipids.</title>
        <authorList>
            <person name="Villanueva L."/>
            <person name="Von Meijenfeldt F.A.B."/>
            <person name="Westbye A.B."/>
            <person name="Yadav S."/>
            <person name="Hopmans E.C."/>
            <person name="Dutilh B.E."/>
            <person name="Sinninghe Damste J.S."/>
        </authorList>
    </citation>
    <scope>NUCLEOTIDE SEQUENCE [LARGE SCALE GENOMIC DNA]</scope>
    <source>
        <strain evidence="4">NIOZ-UU36</strain>
    </source>
</reference>
<dbReference type="PANTHER" id="PTHR43088:SF1">
    <property type="entry name" value="SUBUNIT OF PYRUVATE:FLAVODOXIN OXIDOREDUCTASE"/>
    <property type="match status" value="1"/>
</dbReference>
<dbReference type="InterPro" id="IPR002880">
    <property type="entry name" value="Pyrv_Fd/Flavodoxin_OxRdtase_N"/>
</dbReference>
<dbReference type="EMBL" id="JACNJN010000086">
    <property type="protein sequence ID" value="MBC8335015.1"/>
    <property type="molecule type" value="Genomic_DNA"/>
</dbReference>
<dbReference type="Gene3D" id="3.40.50.920">
    <property type="match status" value="1"/>
</dbReference>
<gene>
    <name evidence="4" type="primary">vorB</name>
    <name evidence="4" type="ORF">H8E29_07115</name>
</gene>
<dbReference type="Pfam" id="PF01855">
    <property type="entry name" value="POR_N"/>
    <property type="match status" value="1"/>
</dbReference>
<comment type="caution">
    <text evidence="4">The sequence shown here is derived from an EMBL/GenBank/DDBJ whole genome shotgun (WGS) entry which is preliminary data.</text>
</comment>
<dbReference type="FunFam" id="3.40.50.920:FF:000013">
    <property type="entry name" value="Ferredoxin oxidoreductase alpha subunit"/>
    <property type="match status" value="1"/>
</dbReference>
<dbReference type="Proteomes" id="UP000614469">
    <property type="component" value="Unassembled WGS sequence"/>
</dbReference>
<evidence type="ECO:0000313" key="4">
    <source>
        <dbReference type="EMBL" id="MBC8335015.1"/>
    </source>
</evidence>
<feature type="domain" description="Pyruvate flavodoxin/ferredoxin oxidoreductase pyrimidine binding" evidence="2">
    <location>
        <begin position="14"/>
        <end position="197"/>
    </location>
</feature>
<dbReference type="NCBIfam" id="NF005507">
    <property type="entry name" value="PRK07119.1"/>
    <property type="match status" value="1"/>
</dbReference>
<organism evidence="4 5">
    <name type="scientific">Candidatus Desulfolinea nitratireducens</name>
    <dbReference type="NCBI Taxonomy" id="2841698"/>
    <lineage>
        <taxon>Bacteria</taxon>
        <taxon>Bacillati</taxon>
        <taxon>Chloroflexota</taxon>
        <taxon>Anaerolineae</taxon>
        <taxon>Anaerolineales</taxon>
        <taxon>Anaerolineales incertae sedis</taxon>
        <taxon>Candidatus Desulfolinea</taxon>
    </lineage>
</organism>
<proteinExistence type="predicted"/>
<dbReference type="SUPFAM" id="SSF52922">
    <property type="entry name" value="TK C-terminal domain-like"/>
    <property type="match status" value="1"/>
</dbReference>
<evidence type="ECO:0000313" key="5">
    <source>
        <dbReference type="Proteomes" id="UP000614469"/>
    </source>
</evidence>
<dbReference type="InterPro" id="IPR029061">
    <property type="entry name" value="THDP-binding"/>
</dbReference>
<evidence type="ECO:0000259" key="3">
    <source>
        <dbReference type="Pfam" id="PF17147"/>
    </source>
</evidence>
<sequence length="375" mass="41267">MAKQLLKGNEAFAEAAVRVGVEGFFGYPITPSTEFLEYMAKRMPALGRGFVQAESEVAAINMVYGAACAGKRTMTATSGPGLSLMSEGISYIAGTEVPAVIVDVMRGGPGLGNIAPSQSDYNQMVKGGGHGDYFPIVLAPATVQEAIDYIALAFDLAEKYRSVVFVAVDGNLGQMMEPAELPPMRKLPEKPPEWAVYGAKDRKPNILTSIYIDPPDEEVVNIRLLKRWMEIQKNEVRFQEHSLEDAEIGIISFGVAGRVALSAVHTAREEGIKVGLFRPITLAPFPKKAIEELSKRVRRILVVEMNTGMMLEDVKQAVGGRVPIEFYGRIGGITPFPDEILDEIRRVNQNNENIPDGMERVEWLERLEERIARGE</sequence>
<dbReference type="InterPro" id="IPR033412">
    <property type="entry name" value="PFOR_II"/>
</dbReference>
<protein>
    <submittedName>
        <fullName evidence="4">3-methyl-2-oxobutanoate dehydrogenase subunit VorB</fullName>
    </submittedName>
</protein>
<dbReference type="PANTHER" id="PTHR43088">
    <property type="entry name" value="SUBUNIT OF PYRUVATE:FLAVODOXIN OXIDOREDUCTASE-RELATED"/>
    <property type="match status" value="1"/>
</dbReference>
<evidence type="ECO:0000259" key="2">
    <source>
        <dbReference type="Pfam" id="PF01855"/>
    </source>
</evidence>
<dbReference type="GO" id="GO:0016491">
    <property type="term" value="F:oxidoreductase activity"/>
    <property type="evidence" value="ECO:0007669"/>
    <property type="project" value="UniProtKB-KW"/>
</dbReference>
<accession>A0A8J6NIP4</accession>
<evidence type="ECO:0000256" key="1">
    <source>
        <dbReference type="ARBA" id="ARBA00023002"/>
    </source>
</evidence>
<dbReference type="SUPFAM" id="SSF52518">
    <property type="entry name" value="Thiamin diphosphate-binding fold (THDP-binding)"/>
    <property type="match status" value="1"/>
</dbReference>
<keyword evidence="1" id="KW-0560">Oxidoreductase</keyword>
<dbReference type="Pfam" id="PF17147">
    <property type="entry name" value="PFOR_II"/>
    <property type="match status" value="1"/>
</dbReference>